<organism evidence="11 12">
    <name type="scientific">Acinetobacter puyangensis</name>
    <dbReference type="NCBI Taxonomy" id="1096779"/>
    <lineage>
        <taxon>Bacteria</taxon>
        <taxon>Pseudomonadati</taxon>
        <taxon>Pseudomonadota</taxon>
        <taxon>Gammaproteobacteria</taxon>
        <taxon>Moraxellales</taxon>
        <taxon>Moraxellaceae</taxon>
        <taxon>Acinetobacter</taxon>
    </lineage>
</organism>
<keyword evidence="12" id="KW-1185">Reference proteome</keyword>
<feature type="transmembrane region" description="Helical" evidence="8">
    <location>
        <begin position="273"/>
        <end position="292"/>
    </location>
</feature>
<name>A0A240ECF3_9GAMM</name>
<dbReference type="OrthoDB" id="9810134at2"/>
<evidence type="ECO:0000256" key="1">
    <source>
        <dbReference type="ARBA" id="ARBA00004651"/>
    </source>
</evidence>
<dbReference type="RefSeq" id="WP_097079694.1">
    <property type="nucleotide sequence ID" value="NZ_BAABHT010000016.1"/>
</dbReference>
<evidence type="ECO:0000256" key="4">
    <source>
        <dbReference type="ARBA" id="ARBA00022741"/>
    </source>
</evidence>
<dbReference type="InterPro" id="IPR003593">
    <property type="entry name" value="AAA+_ATPase"/>
</dbReference>
<dbReference type="GO" id="GO:0005886">
    <property type="term" value="C:plasma membrane"/>
    <property type="evidence" value="ECO:0007669"/>
    <property type="project" value="UniProtKB-SubCell"/>
</dbReference>
<dbReference type="PROSITE" id="PS50893">
    <property type="entry name" value="ABC_TRANSPORTER_2"/>
    <property type="match status" value="1"/>
</dbReference>
<feature type="transmembrane region" description="Helical" evidence="8">
    <location>
        <begin position="21"/>
        <end position="42"/>
    </location>
</feature>
<keyword evidence="7 8" id="KW-0472">Membrane</keyword>
<dbReference type="EMBL" id="OANT01000007">
    <property type="protein sequence ID" value="SNX45933.1"/>
    <property type="molecule type" value="Genomic_DNA"/>
</dbReference>
<keyword evidence="5 11" id="KW-0067">ATP-binding</keyword>
<dbReference type="AlphaFoldDB" id="A0A240ECF3"/>
<evidence type="ECO:0000256" key="8">
    <source>
        <dbReference type="SAM" id="Phobius"/>
    </source>
</evidence>
<feature type="domain" description="ABC transmembrane type-1" evidence="10">
    <location>
        <begin position="35"/>
        <end position="326"/>
    </location>
</feature>
<evidence type="ECO:0000256" key="6">
    <source>
        <dbReference type="ARBA" id="ARBA00022989"/>
    </source>
</evidence>
<dbReference type="InterPro" id="IPR011527">
    <property type="entry name" value="ABC1_TM_dom"/>
</dbReference>
<dbReference type="PROSITE" id="PS00211">
    <property type="entry name" value="ABC_TRANSPORTER_1"/>
    <property type="match status" value="1"/>
</dbReference>
<feature type="transmembrane region" description="Helical" evidence="8">
    <location>
        <begin position="147"/>
        <end position="165"/>
    </location>
</feature>
<keyword evidence="2" id="KW-0813">Transport</keyword>
<keyword evidence="4" id="KW-0547">Nucleotide-binding</keyword>
<reference evidence="12" key="1">
    <citation type="submission" date="2016-09" db="EMBL/GenBank/DDBJ databases">
        <authorList>
            <person name="Varghese N."/>
            <person name="Submissions S."/>
        </authorList>
    </citation>
    <scope>NUCLEOTIDE SEQUENCE [LARGE SCALE GENOMIC DNA]</scope>
    <source>
        <strain evidence="12">ANC 4466</strain>
    </source>
</reference>
<evidence type="ECO:0000256" key="5">
    <source>
        <dbReference type="ARBA" id="ARBA00022840"/>
    </source>
</evidence>
<keyword evidence="6 8" id="KW-1133">Transmembrane helix</keyword>
<dbReference type="InterPro" id="IPR036640">
    <property type="entry name" value="ABC1_TM_sf"/>
</dbReference>
<feature type="domain" description="ABC transporter" evidence="9">
    <location>
        <begin position="359"/>
        <end position="569"/>
    </location>
</feature>
<gene>
    <name evidence="11" type="ORF">SAMN05421731_10720</name>
</gene>
<dbReference type="Pfam" id="PF00005">
    <property type="entry name" value="ABC_tran"/>
    <property type="match status" value="1"/>
</dbReference>
<dbReference type="SUPFAM" id="SSF90123">
    <property type="entry name" value="ABC transporter transmembrane region"/>
    <property type="match status" value="1"/>
</dbReference>
<evidence type="ECO:0000259" key="9">
    <source>
        <dbReference type="PROSITE" id="PS50893"/>
    </source>
</evidence>
<dbReference type="InterPro" id="IPR003439">
    <property type="entry name" value="ABC_transporter-like_ATP-bd"/>
</dbReference>
<dbReference type="InterPro" id="IPR017871">
    <property type="entry name" value="ABC_transporter-like_CS"/>
</dbReference>
<dbReference type="Gene3D" id="1.20.1560.10">
    <property type="entry name" value="ABC transporter type 1, transmembrane domain"/>
    <property type="match status" value="1"/>
</dbReference>
<evidence type="ECO:0000313" key="11">
    <source>
        <dbReference type="EMBL" id="SNX45933.1"/>
    </source>
</evidence>
<keyword evidence="3 8" id="KW-0812">Transmembrane</keyword>
<proteinExistence type="predicted"/>
<dbReference type="Pfam" id="PF06472">
    <property type="entry name" value="ABC_membrane_2"/>
    <property type="match status" value="1"/>
</dbReference>
<dbReference type="SUPFAM" id="SSF52540">
    <property type="entry name" value="P-loop containing nucleoside triphosphate hydrolases"/>
    <property type="match status" value="1"/>
</dbReference>
<evidence type="ECO:0000256" key="7">
    <source>
        <dbReference type="ARBA" id="ARBA00023136"/>
    </source>
</evidence>
<comment type="subcellular location">
    <subcellularLocation>
        <location evidence="1">Cell membrane</location>
        <topology evidence="1">Multi-pass membrane protein</topology>
    </subcellularLocation>
</comment>
<feature type="transmembrane region" description="Helical" evidence="8">
    <location>
        <begin position="62"/>
        <end position="87"/>
    </location>
</feature>
<dbReference type="PANTHER" id="PTHR11384">
    <property type="entry name" value="ATP-BINDING CASSETTE, SUB-FAMILY D MEMBER"/>
    <property type="match status" value="1"/>
</dbReference>
<dbReference type="Proteomes" id="UP000219042">
    <property type="component" value="Unassembled WGS sequence"/>
</dbReference>
<dbReference type="CDD" id="cd03223">
    <property type="entry name" value="ABCD_peroxisomal_ALDP"/>
    <property type="match status" value="1"/>
</dbReference>
<dbReference type="GO" id="GO:0005524">
    <property type="term" value="F:ATP binding"/>
    <property type="evidence" value="ECO:0007669"/>
    <property type="project" value="UniProtKB-KW"/>
</dbReference>
<dbReference type="PANTHER" id="PTHR11384:SF59">
    <property type="entry name" value="LYSOSOMAL COBALAMIN TRANSPORTER ABCD4"/>
    <property type="match status" value="1"/>
</dbReference>
<protein>
    <submittedName>
        <fullName evidence="11">Putative ATP-binding cassette transporter</fullName>
    </submittedName>
</protein>
<feature type="transmembrane region" description="Helical" evidence="8">
    <location>
        <begin position="177"/>
        <end position="198"/>
    </location>
</feature>
<evidence type="ECO:0000256" key="3">
    <source>
        <dbReference type="ARBA" id="ARBA00022692"/>
    </source>
</evidence>
<dbReference type="Gene3D" id="3.40.50.300">
    <property type="entry name" value="P-loop containing nucleotide triphosphate hydrolases"/>
    <property type="match status" value="1"/>
</dbReference>
<dbReference type="InterPro" id="IPR027417">
    <property type="entry name" value="P-loop_NTPase"/>
</dbReference>
<dbReference type="PROSITE" id="PS50929">
    <property type="entry name" value="ABC_TM1F"/>
    <property type="match status" value="1"/>
</dbReference>
<dbReference type="GO" id="GO:0016887">
    <property type="term" value="F:ATP hydrolysis activity"/>
    <property type="evidence" value="ECO:0007669"/>
    <property type="project" value="InterPro"/>
</dbReference>
<evidence type="ECO:0000259" key="10">
    <source>
        <dbReference type="PROSITE" id="PS50929"/>
    </source>
</evidence>
<dbReference type="InterPro" id="IPR050835">
    <property type="entry name" value="ABC_transporter_sub-D"/>
</dbReference>
<evidence type="ECO:0000256" key="2">
    <source>
        <dbReference type="ARBA" id="ARBA00022448"/>
    </source>
</evidence>
<dbReference type="GO" id="GO:0140359">
    <property type="term" value="F:ABC-type transporter activity"/>
    <property type="evidence" value="ECO:0007669"/>
    <property type="project" value="InterPro"/>
</dbReference>
<dbReference type="SMART" id="SM00382">
    <property type="entry name" value="AAA"/>
    <property type="match status" value="1"/>
</dbReference>
<accession>A0A240ECF3</accession>
<evidence type="ECO:0000313" key="12">
    <source>
        <dbReference type="Proteomes" id="UP000219042"/>
    </source>
</evidence>
<sequence length="569" mass="65536">MKMPVTAWQIIGPYWSSEEKWSARGLLALVVILDIITIYAVVRLTYWNRDFFDALAVYDRSAIMPLMLTLLILVSISLFASVSSIYLKQLLEIRWRAWTTNVFVHQWLADHHYYHIEQKRSTDNPDQRISEDLSWLANKSLDLFTGLIKNVVNLISYGIVVWSISDAWQFNIGGHEVSIPGILLWLGIIYAILGSIVMEKIGRPIVGLGYLQQKFEADFRYLLMRIRENAEQIALYKGEKTENRRLKDSFASVKKNWRGLMTYTKRIEFTEKLYIEVGAYLPYFLVIPQYFAKKISIGEVMQVGLAFNRLRQALSWFIFNFKELAELRAVLRRLQEFDYALNQPVSQNIEMTQSHDQSLKTASLTLSKPDGQKLSNIPDTQIQSGERWLIQGPSGVGKSTFLRALAGIWEYGQGKISLPVGGTMLFLPQKSYLPYGTLKAALSYPETDTQFSDQDCETILNQVNLSHLTAQLNQTDYWEKRLSGGEQQRLAFARVLLHRPDYLFLDEATSALDIDNEKNLYQLLMALLPNTTVISIAHHQNLQDFHQNTLKINRASEYENRENASDIKY</sequence>